<proteinExistence type="predicted"/>
<dbReference type="Proteomes" id="UP001168575">
    <property type="component" value="Unassembled WGS sequence"/>
</dbReference>
<dbReference type="PANTHER" id="PTHR34989:SF1">
    <property type="entry name" value="PROTEIN HDED"/>
    <property type="match status" value="1"/>
</dbReference>
<name>A0AA43RL53_9ACTN</name>
<feature type="transmembrane region" description="Helical" evidence="1">
    <location>
        <begin position="127"/>
        <end position="145"/>
    </location>
</feature>
<keyword evidence="3" id="KW-1185">Reference proteome</keyword>
<dbReference type="AlphaFoldDB" id="A0AA43RL53"/>
<organism evidence="2 3">
    <name type="scientific">Phoenicibacter congonensis</name>
    <dbReference type="NCBI Taxonomy" id="1944646"/>
    <lineage>
        <taxon>Bacteria</taxon>
        <taxon>Bacillati</taxon>
        <taxon>Actinomycetota</taxon>
        <taxon>Coriobacteriia</taxon>
        <taxon>Eggerthellales</taxon>
        <taxon>Eggerthellaceae</taxon>
        <taxon>Phoenicibacter</taxon>
    </lineage>
</organism>
<dbReference type="Pfam" id="PF03729">
    <property type="entry name" value="DUF308"/>
    <property type="match status" value="2"/>
</dbReference>
<keyword evidence="1" id="KW-0472">Membrane</keyword>
<evidence type="ECO:0000313" key="2">
    <source>
        <dbReference type="EMBL" id="MDO4842540.1"/>
    </source>
</evidence>
<dbReference type="GO" id="GO:0005886">
    <property type="term" value="C:plasma membrane"/>
    <property type="evidence" value="ECO:0007669"/>
    <property type="project" value="TreeGrafter"/>
</dbReference>
<feature type="transmembrane region" description="Helical" evidence="1">
    <location>
        <begin position="63"/>
        <end position="83"/>
    </location>
</feature>
<reference evidence="2" key="1">
    <citation type="submission" date="2023-07" db="EMBL/GenBank/DDBJ databases">
        <title>Between Cages and Wild: Unraveling the Impact of Captivity on Animal Microbiomes and Antimicrobial Resistance.</title>
        <authorList>
            <person name="Schmartz G.P."/>
            <person name="Rehner J."/>
            <person name="Schuff M.J."/>
            <person name="Becker S.L."/>
            <person name="Kravczyk M."/>
            <person name="Gurevich A."/>
            <person name="Francke R."/>
            <person name="Mueller R."/>
            <person name="Keller V."/>
            <person name="Keller A."/>
        </authorList>
    </citation>
    <scope>NUCLEOTIDE SEQUENCE</scope>
    <source>
        <strain evidence="2">S12M_St_49</strain>
    </source>
</reference>
<dbReference type="InterPro" id="IPR052712">
    <property type="entry name" value="Acid_resist_chaperone_HdeD"/>
</dbReference>
<feature type="transmembrane region" description="Helical" evidence="1">
    <location>
        <begin position="89"/>
        <end position="107"/>
    </location>
</feature>
<accession>A0AA43RL53</accession>
<dbReference type="EMBL" id="JAUMVS010000207">
    <property type="protein sequence ID" value="MDO4842540.1"/>
    <property type="molecule type" value="Genomic_DNA"/>
</dbReference>
<gene>
    <name evidence="2" type="ORF">Q3982_07695</name>
</gene>
<keyword evidence="1" id="KW-0812">Transmembrane</keyword>
<keyword evidence="1" id="KW-1133">Transmembrane helix</keyword>
<dbReference type="InterPro" id="IPR005325">
    <property type="entry name" value="DUF308_memb"/>
</dbReference>
<evidence type="ECO:0000313" key="3">
    <source>
        <dbReference type="Proteomes" id="UP001168575"/>
    </source>
</evidence>
<feature type="transmembrane region" description="Helical" evidence="1">
    <location>
        <begin position="12"/>
        <end position="29"/>
    </location>
</feature>
<comment type="caution">
    <text evidence="2">The sequence shown here is derived from an EMBL/GenBank/DDBJ whole genome shotgun (WGS) entry which is preliminary data.</text>
</comment>
<protein>
    <submittedName>
        <fullName evidence="2">DUF308 domain-containing protein</fullName>
    </submittedName>
</protein>
<dbReference type="PANTHER" id="PTHR34989">
    <property type="entry name" value="PROTEIN HDED"/>
    <property type="match status" value="1"/>
</dbReference>
<sequence length="180" mass="19474">MRQFLKENMAGMAGIILGGLLGLFLLLFPQTTANVVFFMIGTALIVTGVVRSILYFTGDAHKAVGGWQLATGVLLVLAGVMLFVLADALISFIPFVFGCALLVGGIFKLQTAFDMRRMGVDKWQHELIYVGVSVVMGAIIIFNPFSTALTLMRVIGAALVVEAVQDTICAVKFHKIEKNF</sequence>
<feature type="transmembrane region" description="Helical" evidence="1">
    <location>
        <begin position="35"/>
        <end position="56"/>
    </location>
</feature>
<evidence type="ECO:0000256" key="1">
    <source>
        <dbReference type="SAM" id="Phobius"/>
    </source>
</evidence>